<dbReference type="InterPro" id="IPR051035">
    <property type="entry name" value="Mito_inheritance_9"/>
</dbReference>
<gene>
    <name evidence="1" type="ORF">B7463_g6872</name>
</gene>
<evidence type="ECO:0000313" key="2">
    <source>
        <dbReference type="Proteomes" id="UP000258309"/>
    </source>
</evidence>
<dbReference type="Gene3D" id="3.30.200.20">
    <property type="entry name" value="Phosphorylase Kinase, domain 1"/>
    <property type="match status" value="1"/>
</dbReference>
<comment type="caution">
    <text evidence="1">The sequence shown here is derived from an EMBL/GenBank/DDBJ whole genome shotgun (WGS) entry which is preliminary data.</text>
</comment>
<dbReference type="Proteomes" id="UP000258309">
    <property type="component" value="Unassembled WGS sequence"/>
</dbReference>
<keyword evidence="2" id="KW-1185">Reference proteome</keyword>
<protein>
    <recommendedName>
        <fullName evidence="3">Aminoglycoside phosphotransferase domain-containing protein</fullName>
    </recommendedName>
</protein>
<sequence>MQRYGCIRKGLSQSYVTFSKDRVKVLFRHDSSSSRKYNIGKPYEATVNIEDITHPFFNYTSGRCLYNEHLRLSERRLVFNVNELCRLIAKSAGQLATNIILFTKFAEGGSYRILEATFRDGLKVTARLPYPSTIPRRYGIASEVATMEFLRLNGVPVPKVFDWNSSSSNEVGSEYIIMERVQGRELEEMWLRENGYY</sequence>
<dbReference type="AlphaFoldDB" id="A0A3E2H7V2"/>
<feature type="non-terminal residue" evidence="1">
    <location>
        <position position="1"/>
    </location>
</feature>
<accession>A0A3E2H7V2</accession>
<evidence type="ECO:0000313" key="1">
    <source>
        <dbReference type="EMBL" id="RFU29476.1"/>
    </source>
</evidence>
<dbReference type="STRING" id="5539.A0A3E2H7V2"/>
<organism evidence="1 2">
    <name type="scientific">Scytalidium lignicola</name>
    <name type="common">Hyphomycete</name>
    <dbReference type="NCBI Taxonomy" id="5539"/>
    <lineage>
        <taxon>Eukaryota</taxon>
        <taxon>Fungi</taxon>
        <taxon>Dikarya</taxon>
        <taxon>Ascomycota</taxon>
        <taxon>Pezizomycotina</taxon>
        <taxon>Leotiomycetes</taxon>
        <taxon>Leotiomycetes incertae sedis</taxon>
        <taxon>Scytalidium</taxon>
    </lineage>
</organism>
<dbReference type="EMBL" id="NCSJ02000127">
    <property type="protein sequence ID" value="RFU29476.1"/>
    <property type="molecule type" value="Genomic_DNA"/>
</dbReference>
<dbReference type="SUPFAM" id="SSF56112">
    <property type="entry name" value="Protein kinase-like (PK-like)"/>
    <property type="match status" value="1"/>
</dbReference>
<dbReference type="PANTHER" id="PTHR36091:SF2">
    <property type="entry name" value="AMINOGLYCOSIDE PHOSPHOTRANSFERASE DOMAIN-CONTAINING PROTEIN"/>
    <property type="match status" value="1"/>
</dbReference>
<dbReference type="OrthoDB" id="10003767at2759"/>
<name>A0A3E2H7V2_SCYLI</name>
<proteinExistence type="predicted"/>
<dbReference type="OMA" id="IEDITHP"/>
<dbReference type="GO" id="GO:0005739">
    <property type="term" value="C:mitochondrion"/>
    <property type="evidence" value="ECO:0007669"/>
    <property type="project" value="TreeGrafter"/>
</dbReference>
<reference evidence="1 2" key="1">
    <citation type="submission" date="2018-05" db="EMBL/GenBank/DDBJ databases">
        <title>Draft genome sequence of Scytalidium lignicola DSM 105466, a ubiquitous saprotrophic fungus.</title>
        <authorList>
            <person name="Buettner E."/>
            <person name="Gebauer A.M."/>
            <person name="Hofrichter M."/>
            <person name="Liers C."/>
            <person name="Kellner H."/>
        </authorList>
    </citation>
    <scope>NUCLEOTIDE SEQUENCE [LARGE SCALE GENOMIC DNA]</scope>
    <source>
        <strain evidence="1 2">DSM 105466</strain>
    </source>
</reference>
<dbReference type="InterPro" id="IPR011009">
    <property type="entry name" value="Kinase-like_dom_sf"/>
</dbReference>
<evidence type="ECO:0008006" key="3">
    <source>
        <dbReference type="Google" id="ProtNLM"/>
    </source>
</evidence>
<feature type="non-terminal residue" evidence="1">
    <location>
        <position position="197"/>
    </location>
</feature>
<dbReference type="PANTHER" id="PTHR36091">
    <property type="entry name" value="ALTERED INHERITANCE OF MITOCHONDRIA PROTEIN 9, MITOCHONDRIAL"/>
    <property type="match status" value="1"/>
</dbReference>